<reference evidence="3 4" key="1">
    <citation type="journal article" date="2013" name="Curr. Biol.">
        <title>The Genome of the Foraminiferan Reticulomyxa filosa.</title>
        <authorList>
            <person name="Glockner G."/>
            <person name="Hulsmann N."/>
            <person name="Schleicher M."/>
            <person name="Noegel A.A."/>
            <person name="Eichinger L."/>
            <person name="Gallinger C."/>
            <person name="Pawlowski J."/>
            <person name="Sierra R."/>
            <person name="Euteneuer U."/>
            <person name="Pillet L."/>
            <person name="Moustafa A."/>
            <person name="Platzer M."/>
            <person name="Groth M."/>
            <person name="Szafranski K."/>
            <person name="Schliwa M."/>
        </authorList>
    </citation>
    <scope>NUCLEOTIDE SEQUENCE [LARGE SCALE GENOMIC DNA]</scope>
</reference>
<feature type="non-terminal residue" evidence="3">
    <location>
        <position position="245"/>
    </location>
</feature>
<evidence type="ECO:0000256" key="2">
    <source>
        <dbReference type="SAM" id="MobiDB-lite"/>
    </source>
</evidence>
<name>X6NBN0_RETFI</name>
<evidence type="ECO:0000313" key="4">
    <source>
        <dbReference type="Proteomes" id="UP000023152"/>
    </source>
</evidence>
<evidence type="ECO:0000256" key="1">
    <source>
        <dbReference type="SAM" id="Coils"/>
    </source>
</evidence>
<comment type="caution">
    <text evidence="3">The sequence shown here is derived from an EMBL/GenBank/DDBJ whole genome shotgun (WGS) entry which is preliminary data.</text>
</comment>
<dbReference type="AlphaFoldDB" id="X6NBN0"/>
<keyword evidence="1" id="KW-0175">Coiled coil</keyword>
<feature type="coiled-coil region" evidence="1">
    <location>
        <begin position="26"/>
        <end position="57"/>
    </location>
</feature>
<feature type="region of interest" description="Disordered" evidence="2">
    <location>
        <begin position="110"/>
        <end position="156"/>
    </location>
</feature>
<dbReference type="Proteomes" id="UP000023152">
    <property type="component" value="Unassembled WGS sequence"/>
</dbReference>
<gene>
    <name evidence="3" type="ORF">RFI_14461</name>
</gene>
<feature type="compositionally biased region" description="Low complexity" evidence="2">
    <location>
        <begin position="135"/>
        <end position="145"/>
    </location>
</feature>
<feature type="non-terminal residue" evidence="3">
    <location>
        <position position="1"/>
    </location>
</feature>
<dbReference type="EMBL" id="ASPP01010510">
    <property type="protein sequence ID" value="ETO22732.1"/>
    <property type="molecule type" value="Genomic_DNA"/>
</dbReference>
<keyword evidence="4" id="KW-1185">Reference proteome</keyword>
<protein>
    <submittedName>
        <fullName evidence="3">Uncharacterized protein</fullName>
    </submittedName>
</protein>
<proteinExistence type="predicted"/>
<evidence type="ECO:0000313" key="3">
    <source>
        <dbReference type="EMBL" id="ETO22732.1"/>
    </source>
</evidence>
<feature type="compositionally biased region" description="Polar residues" evidence="2">
    <location>
        <begin position="185"/>
        <end position="198"/>
    </location>
</feature>
<organism evidence="3 4">
    <name type="scientific">Reticulomyxa filosa</name>
    <dbReference type="NCBI Taxonomy" id="46433"/>
    <lineage>
        <taxon>Eukaryota</taxon>
        <taxon>Sar</taxon>
        <taxon>Rhizaria</taxon>
        <taxon>Retaria</taxon>
        <taxon>Foraminifera</taxon>
        <taxon>Monothalamids</taxon>
        <taxon>Reticulomyxidae</taxon>
        <taxon>Reticulomyxa</taxon>
    </lineage>
</organism>
<feature type="region of interest" description="Disordered" evidence="2">
    <location>
        <begin position="184"/>
        <end position="231"/>
    </location>
</feature>
<sequence length="245" mass="27750">KKKKKKSCPHQLYDVSLQTRKLMTTRKQARLRKEGKLKELEDMKNRREARIKRMDRQRADKAIFEHVLVEQIMKSMEENKILPSQTNATTGAPQVTVEEEERADDVVVIEDDNQSQPEPTTRTTATMTNPEIRTKTNSTATSTSNKLDKPDESDIPNDLSSYLYIMAPKAAISKSEIRIKHSHFNKNGTKDSNATATGSMLALDDSSNRSRSRTTTVQGSRKRAVSDQNSVEELLKSPSAFRVQQ</sequence>
<accession>X6NBN0</accession>